<evidence type="ECO:0000256" key="1">
    <source>
        <dbReference type="SAM" id="MobiDB-lite"/>
    </source>
</evidence>
<sequence>MARPPTRLKTGREPTLGHCDIQGDCILGRGPFSPIPPYAKGVAGKLPRGDQGAGPPGGIGGEGLPAEPTESQTHLEETLNPPSGPSRIQY</sequence>
<organism evidence="2 3">
    <name type="scientific">Pleurodeles waltl</name>
    <name type="common">Iberian ribbed newt</name>
    <dbReference type="NCBI Taxonomy" id="8319"/>
    <lineage>
        <taxon>Eukaryota</taxon>
        <taxon>Metazoa</taxon>
        <taxon>Chordata</taxon>
        <taxon>Craniata</taxon>
        <taxon>Vertebrata</taxon>
        <taxon>Euteleostomi</taxon>
        <taxon>Amphibia</taxon>
        <taxon>Batrachia</taxon>
        <taxon>Caudata</taxon>
        <taxon>Salamandroidea</taxon>
        <taxon>Salamandridae</taxon>
        <taxon>Pleurodelinae</taxon>
        <taxon>Pleurodeles</taxon>
    </lineage>
</organism>
<comment type="caution">
    <text evidence="2">The sequence shown here is derived from an EMBL/GenBank/DDBJ whole genome shotgun (WGS) entry which is preliminary data.</text>
</comment>
<evidence type="ECO:0000313" key="2">
    <source>
        <dbReference type="EMBL" id="KAJ1123249.1"/>
    </source>
</evidence>
<feature type="compositionally biased region" description="Gly residues" evidence="1">
    <location>
        <begin position="51"/>
        <end position="63"/>
    </location>
</feature>
<feature type="region of interest" description="Disordered" evidence="1">
    <location>
        <begin position="38"/>
        <end position="90"/>
    </location>
</feature>
<proteinExistence type="predicted"/>
<gene>
    <name evidence="2" type="ORF">NDU88_001722</name>
</gene>
<dbReference type="AlphaFoldDB" id="A0AAV7P814"/>
<reference evidence="2" key="1">
    <citation type="journal article" date="2022" name="bioRxiv">
        <title>Sequencing and chromosome-scale assembly of the giantPleurodeles waltlgenome.</title>
        <authorList>
            <person name="Brown T."/>
            <person name="Elewa A."/>
            <person name="Iarovenko S."/>
            <person name="Subramanian E."/>
            <person name="Araus A.J."/>
            <person name="Petzold A."/>
            <person name="Susuki M."/>
            <person name="Suzuki K.-i.T."/>
            <person name="Hayashi T."/>
            <person name="Toyoda A."/>
            <person name="Oliveira C."/>
            <person name="Osipova E."/>
            <person name="Leigh N.D."/>
            <person name="Simon A."/>
            <person name="Yun M.H."/>
        </authorList>
    </citation>
    <scope>NUCLEOTIDE SEQUENCE</scope>
    <source>
        <strain evidence="2">20211129_DDA</strain>
        <tissue evidence="2">Liver</tissue>
    </source>
</reference>
<name>A0AAV7P814_PLEWA</name>
<dbReference type="EMBL" id="JANPWB010000011">
    <property type="protein sequence ID" value="KAJ1123249.1"/>
    <property type="molecule type" value="Genomic_DNA"/>
</dbReference>
<dbReference type="Proteomes" id="UP001066276">
    <property type="component" value="Chromosome 7"/>
</dbReference>
<evidence type="ECO:0000313" key="3">
    <source>
        <dbReference type="Proteomes" id="UP001066276"/>
    </source>
</evidence>
<keyword evidence="3" id="KW-1185">Reference proteome</keyword>
<protein>
    <submittedName>
        <fullName evidence="2">Uncharacterized protein</fullName>
    </submittedName>
</protein>
<accession>A0AAV7P814</accession>